<protein>
    <submittedName>
        <fullName evidence="1">Uncharacterized protein</fullName>
    </submittedName>
</protein>
<evidence type="ECO:0000313" key="2">
    <source>
        <dbReference type="Proteomes" id="UP001054889"/>
    </source>
</evidence>
<dbReference type="EMBL" id="BQKI01000096">
    <property type="protein sequence ID" value="GJN38293.1"/>
    <property type="molecule type" value="Genomic_DNA"/>
</dbReference>
<dbReference type="AlphaFoldDB" id="A0AAV5FRC2"/>
<keyword evidence="2" id="KW-1185">Reference proteome</keyword>
<comment type="caution">
    <text evidence="1">The sequence shown here is derived from an EMBL/GenBank/DDBJ whole genome shotgun (WGS) entry which is preliminary data.</text>
</comment>
<reference evidence="1" key="1">
    <citation type="journal article" date="2018" name="DNA Res.">
        <title>Multiple hybrid de novo genome assembly of finger millet, an orphan allotetraploid crop.</title>
        <authorList>
            <person name="Hatakeyama M."/>
            <person name="Aluri S."/>
            <person name="Balachadran M.T."/>
            <person name="Sivarajan S.R."/>
            <person name="Patrignani A."/>
            <person name="Gruter S."/>
            <person name="Poveda L."/>
            <person name="Shimizu-Inatsugi R."/>
            <person name="Baeten J."/>
            <person name="Francoijs K.J."/>
            <person name="Nataraja K.N."/>
            <person name="Reddy Y.A.N."/>
            <person name="Phadnis S."/>
            <person name="Ravikumar R.L."/>
            <person name="Schlapbach R."/>
            <person name="Sreeman S.M."/>
            <person name="Shimizu K.K."/>
        </authorList>
    </citation>
    <scope>NUCLEOTIDE SEQUENCE</scope>
</reference>
<accession>A0AAV5FRC2</accession>
<sequence>MMYFRNCGARSVPWRPVQPAKGSTQSSSMELGHCGGTGMNVCLREPILILLKPLSWLGRTVSGGAWRGARTSHCCSIMLRKVVFRSPRCLVPGRVVF</sequence>
<dbReference type="Proteomes" id="UP001054889">
    <property type="component" value="Unassembled WGS sequence"/>
</dbReference>
<gene>
    <name evidence="1" type="primary">gb27321</name>
    <name evidence="1" type="ORF">PR202_gb27321</name>
</gene>
<organism evidence="1 2">
    <name type="scientific">Eleusine coracana subsp. coracana</name>
    <dbReference type="NCBI Taxonomy" id="191504"/>
    <lineage>
        <taxon>Eukaryota</taxon>
        <taxon>Viridiplantae</taxon>
        <taxon>Streptophyta</taxon>
        <taxon>Embryophyta</taxon>
        <taxon>Tracheophyta</taxon>
        <taxon>Spermatophyta</taxon>
        <taxon>Magnoliopsida</taxon>
        <taxon>Liliopsida</taxon>
        <taxon>Poales</taxon>
        <taxon>Poaceae</taxon>
        <taxon>PACMAD clade</taxon>
        <taxon>Chloridoideae</taxon>
        <taxon>Cynodonteae</taxon>
        <taxon>Eleusininae</taxon>
        <taxon>Eleusine</taxon>
    </lineage>
</organism>
<name>A0AAV5FRC2_ELECO</name>
<proteinExistence type="predicted"/>
<evidence type="ECO:0000313" key="1">
    <source>
        <dbReference type="EMBL" id="GJN38293.1"/>
    </source>
</evidence>
<reference evidence="1" key="2">
    <citation type="submission" date="2021-12" db="EMBL/GenBank/DDBJ databases">
        <title>Resequencing data analysis of finger millet.</title>
        <authorList>
            <person name="Hatakeyama M."/>
            <person name="Aluri S."/>
            <person name="Balachadran M.T."/>
            <person name="Sivarajan S.R."/>
            <person name="Poveda L."/>
            <person name="Shimizu-Inatsugi R."/>
            <person name="Schlapbach R."/>
            <person name="Sreeman S.M."/>
            <person name="Shimizu K.K."/>
        </authorList>
    </citation>
    <scope>NUCLEOTIDE SEQUENCE</scope>
</reference>